<feature type="transmembrane region" description="Helical" evidence="1">
    <location>
        <begin position="59"/>
        <end position="79"/>
    </location>
</feature>
<dbReference type="InterPro" id="IPR043993">
    <property type="entry name" value="T4SS_pilin"/>
</dbReference>
<comment type="caution">
    <text evidence="2">The sequence shown here is derived from an EMBL/GenBank/DDBJ whole genome shotgun (WGS) entry which is preliminary data.</text>
</comment>
<protein>
    <submittedName>
        <fullName evidence="2">Uncharacterized protein</fullName>
    </submittedName>
</protein>
<proteinExistence type="predicted"/>
<dbReference type="Proteomes" id="UP000034087">
    <property type="component" value="Unassembled WGS sequence"/>
</dbReference>
<evidence type="ECO:0000313" key="3">
    <source>
        <dbReference type="Proteomes" id="UP000034087"/>
    </source>
</evidence>
<dbReference type="EMBL" id="LCIR01000013">
    <property type="protein sequence ID" value="KKT59415.1"/>
    <property type="molecule type" value="Genomic_DNA"/>
</dbReference>
<feature type="transmembrane region" description="Helical" evidence="1">
    <location>
        <begin position="26"/>
        <end position="47"/>
    </location>
</feature>
<keyword evidence="1" id="KW-1133">Transmembrane helix</keyword>
<evidence type="ECO:0000256" key="1">
    <source>
        <dbReference type="SAM" id="Phobius"/>
    </source>
</evidence>
<gene>
    <name evidence="2" type="ORF">UW53_C0013G0016</name>
</gene>
<accession>A0A0G1IJR1</accession>
<keyword evidence="1" id="KW-0472">Membrane</keyword>
<dbReference type="Pfam" id="PF18895">
    <property type="entry name" value="T4SS_pilin"/>
    <property type="match status" value="1"/>
</dbReference>
<keyword evidence="1" id="KW-0812">Transmembrane</keyword>
<name>A0A0G1IJR1_9BACT</name>
<reference evidence="2 3" key="1">
    <citation type="journal article" date="2015" name="Nature">
        <title>rRNA introns, odd ribosomes, and small enigmatic genomes across a large radiation of phyla.</title>
        <authorList>
            <person name="Brown C.T."/>
            <person name="Hug L.A."/>
            <person name="Thomas B.C."/>
            <person name="Sharon I."/>
            <person name="Castelle C.J."/>
            <person name="Singh A."/>
            <person name="Wilkins M.J."/>
            <person name="Williams K.H."/>
            <person name="Banfield J.F."/>
        </authorList>
    </citation>
    <scope>NUCLEOTIDE SEQUENCE [LARGE SCALE GENOMIC DNA]</scope>
</reference>
<organism evidence="2 3">
    <name type="scientific">Candidatus Giovannonibacteria bacterium GW2011_GWA1_44_25</name>
    <dbReference type="NCBI Taxonomy" id="1618645"/>
    <lineage>
        <taxon>Bacteria</taxon>
        <taxon>Candidatus Giovannoniibacteriota</taxon>
    </lineage>
</organism>
<dbReference type="AlphaFoldDB" id="A0A0G1IJR1"/>
<evidence type="ECO:0000313" key="2">
    <source>
        <dbReference type="EMBL" id="KKT59415.1"/>
    </source>
</evidence>
<sequence>MIAEAKTVDEIIGVVQSSLIRPVEGLLFALATLVFIYGVVEYMAGASNEEARTKGKTHMIWGLVGLFIMFSVSGIIAVLKNFFGVQ</sequence>